<feature type="domain" description="BD-FAE-like" evidence="3">
    <location>
        <begin position="84"/>
        <end position="286"/>
    </location>
</feature>
<dbReference type="GO" id="GO:0016787">
    <property type="term" value="F:hydrolase activity"/>
    <property type="evidence" value="ECO:0007669"/>
    <property type="project" value="UniProtKB-KW"/>
</dbReference>
<feature type="transmembrane region" description="Helical" evidence="2">
    <location>
        <begin position="20"/>
        <end position="45"/>
    </location>
</feature>
<dbReference type="InterPro" id="IPR029058">
    <property type="entry name" value="AB_hydrolase_fold"/>
</dbReference>
<proteinExistence type="predicted"/>
<keyword evidence="1 4" id="KW-0378">Hydrolase</keyword>
<gene>
    <name evidence="4" type="ORF">E4650_04390</name>
</gene>
<evidence type="ECO:0000259" key="3">
    <source>
        <dbReference type="Pfam" id="PF20434"/>
    </source>
</evidence>
<evidence type="ECO:0000256" key="2">
    <source>
        <dbReference type="SAM" id="Phobius"/>
    </source>
</evidence>
<comment type="caution">
    <text evidence="4">The sequence shown here is derived from an EMBL/GenBank/DDBJ whole genome shotgun (WGS) entry which is preliminary data.</text>
</comment>
<accession>A0A4Z0VW26</accession>
<dbReference type="Proteomes" id="UP000297288">
    <property type="component" value="Unassembled WGS sequence"/>
</dbReference>
<dbReference type="InterPro" id="IPR050300">
    <property type="entry name" value="GDXG_lipolytic_enzyme"/>
</dbReference>
<dbReference type="SUPFAM" id="SSF53474">
    <property type="entry name" value="alpha/beta-Hydrolases"/>
    <property type="match status" value="1"/>
</dbReference>
<keyword evidence="2" id="KW-0472">Membrane</keyword>
<evidence type="ECO:0000313" key="4">
    <source>
        <dbReference type="EMBL" id="TGG88284.1"/>
    </source>
</evidence>
<dbReference type="Pfam" id="PF20434">
    <property type="entry name" value="BD-FAE"/>
    <property type="match status" value="1"/>
</dbReference>
<reference evidence="4 5" key="1">
    <citation type="submission" date="2019-04" db="EMBL/GenBank/DDBJ databases">
        <title>Draft genome sequence data and analysis of a Fermenting Bacterium, Geotoga petraea strain HO-Geo1, isolated from heavy-oil petroleum reservoir in Russia.</title>
        <authorList>
            <person name="Grouzdev D.S."/>
            <person name="Semenova E.M."/>
            <person name="Sokolova D.S."/>
            <person name="Tourova T.P."/>
            <person name="Poltaraus A.B."/>
            <person name="Nazina T.N."/>
        </authorList>
    </citation>
    <scope>NUCLEOTIDE SEQUENCE [LARGE SCALE GENOMIC DNA]</scope>
    <source>
        <strain evidence="4 5">HO-Geo1</strain>
    </source>
</reference>
<dbReference type="EMBL" id="SRME01000002">
    <property type="protein sequence ID" value="TGG88284.1"/>
    <property type="molecule type" value="Genomic_DNA"/>
</dbReference>
<dbReference type="AlphaFoldDB" id="A0A4Z0VW26"/>
<evidence type="ECO:0000313" key="5">
    <source>
        <dbReference type="Proteomes" id="UP000297288"/>
    </source>
</evidence>
<name>A0A4Z0VW26_9BACT</name>
<dbReference type="PANTHER" id="PTHR48081">
    <property type="entry name" value="AB HYDROLASE SUPERFAMILY PROTEIN C4A8.06C"/>
    <property type="match status" value="1"/>
</dbReference>
<keyword evidence="2" id="KW-0812">Transmembrane</keyword>
<evidence type="ECO:0000256" key="1">
    <source>
        <dbReference type="ARBA" id="ARBA00022801"/>
    </source>
</evidence>
<dbReference type="OrthoDB" id="24847at2"/>
<sequence>MKKYNNFVAFLHKSKSFFRFIYVFFILIFSFIYGGIVLVIAFFTYSTIYILNLLFRKLPLNIKKDVKVKTVHYKTTKNKKKLKMDIYYPEKKQEKYPTVLFAHGGGWISGFRRQANNVSWCKYLAVNGFLVCSIDYRLGISNTMDEILEDYEDALKYIKNNNNELKVDKSKINLMGLSAGGHLSFLYAAYHSAMMHEEEMKGIKSLIIYYTPYDLQDIFNKDVKSLFAKFAVLSTMKSMPEANELDYEFYSPKHWMNENLPPVLIAHGKLDDTVPFSSSVKIAKKLKHLNVPYEFLVHKKGGHTFEFYMNDYQTIKIIKRTINFLKRMNK</sequence>
<dbReference type="Gene3D" id="3.40.50.1820">
    <property type="entry name" value="alpha/beta hydrolase"/>
    <property type="match status" value="1"/>
</dbReference>
<organism evidence="4 5">
    <name type="scientific">Geotoga petraea</name>
    <dbReference type="NCBI Taxonomy" id="28234"/>
    <lineage>
        <taxon>Bacteria</taxon>
        <taxon>Thermotogati</taxon>
        <taxon>Thermotogota</taxon>
        <taxon>Thermotogae</taxon>
        <taxon>Petrotogales</taxon>
        <taxon>Petrotogaceae</taxon>
        <taxon>Geotoga</taxon>
    </lineage>
</organism>
<dbReference type="InterPro" id="IPR049492">
    <property type="entry name" value="BD-FAE-like_dom"/>
</dbReference>
<keyword evidence="2" id="KW-1133">Transmembrane helix</keyword>
<protein>
    <submittedName>
        <fullName evidence="4">Alpha/beta hydrolase</fullName>
    </submittedName>
</protein>
<dbReference type="RefSeq" id="WP_135402716.1">
    <property type="nucleotide sequence ID" value="NZ_SRME01000002.1"/>
</dbReference>